<dbReference type="SUPFAM" id="SSF55785">
    <property type="entry name" value="PYP-like sensor domain (PAS domain)"/>
    <property type="match status" value="2"/>
</dbReference>
<dbReference type="OrthoDB" id="500279at2"/>
<evidence type="ECO:0000256" key="4">
    <source>
        <dbReference type="ARBA" id="ARBA00022777"/>
    </source>
</evidence>
<dbReference type="Proteomes" id="UP000029738">
    <property type="component" value="Unassembled WGS sequence"/>
</dbReference>
<feature type="domain" description="PAC" evidence="9">
    <location>
        <begin position="288"/>
        <end position="339"/>
    </location>
</feature>
<keyword evidence="5" id="KW-0902">Two-component regulatory system</keyword>
<feature type="coiled-coil region" evidence="6">
    <location>
        <begin position="499"/>
        <end position="530"/>
    </location>
</feature>
<keyword evidence="3" id="KW-0597">Phosphoprotein</keyword>
<dbReference type="SUPFAM" id="SSF47384">
    <property type="entry name" value="Homodimeric domain of signal transducing histidine kinase"/>
    <property type="match status" value="1"/>
</dbReference>
<dbReference type="InterPro" id="IPR036890">
    <property type="entry name" value="HATPase_C_sf"/>
</dbReference>
<dbReference type="SUPFAM" id="SSF55781">
    <property type="entry name" value="GAF domain-like"/>
    <property type="match status" value="2"/>
</dbReference>
<organism evidence="10 11">
    <name type="scientific">Tolypothrix bouteillei VB521301</name>
    <dbReference type="NCBI Taxonomy" id="1479485"/>
    <lineage>
        <taxon>Bacteria</taxon>
        <taxon>Bacillati</taxon>
        <taxon>Cyanobacteriota</taxon>
        <taxon>Cyanophyceae</taxon>
        <taxon>Nostocales</taxon>
        <taxon>Tolypothrichaceae</taxon>
        <taxon>Tolypothrix</taxon>
    </lineage>
</organism>
<evidence type="ECO:0000256" key="1">
    <source>
        <dbReference type="ARBA" id="ARBA00000085"/>
    </source>
</evidence>
<dbReference type="PROSITE" id="PS50113">
    <property type="entry name" value="PAC"/>
    <property type="match status" value="2"/>
</dbReference>
<feature type="domain" description="PAS" evidence="8">
    <location>
        <begin position="379"/>
        <end position="454"/>
    </location>
</feature>
<dbReference type="RefSeq" id="WP_050046331.1">
    <property type="nucleotide sequence ID" value="NZ_JHEG04000001.1"/>
</dbReference>
<evidence type="ECO:0000256" key="5">
    <source>
        <dbReference type="ARBA" id="ARBA00023012"/>
    </source>
</evidence>
<dbReference type="InterPro" id="IPR004358">
    <property type="entry name" value="Sig_transdc_His_kin-like_C"/>
</dbReference>
<dbReference type="SMART" id="SM00388">
    <property type="entry name" value="HisKA"/>
    <property type="match status" value="1"/>
</dbReference>
<dbReference type="CDD" id="cd00082">
    <property type="entry name" value="HisKA"/>
    <property type="match status" value="1"/>
</dbReference>
<dbReference type="Pfam" id="PF01590">
    <property type="entry name" value="GAF"/>
    <property type="match status" value="2"/>
</dbReference>
<comment type="catalytic activity">
    <reaction evidence="1">
        <text>ATP + protein L-histidine = ADP + protein N-phospho-L-histidine.</text>
        <dbReference type="EC" id="2.7.13.3"/>
    </reaction>
</comment>
<dbReference type="InterPro" id="IPR000014">
    <property type="entry name" value="PAS"/>
</dbReference>
<dbReference type="InterPro" id="IPR003594">
    <property type="entry name" value="HATPase_dom"/>
</dbReference>
<dbReference type="PROSITE" id="PS50109">
    <property type="entry name" value="HIS_KIN"/>
    <property type="match status" value="1"/>
</dbReference>
<name>A0A8S9T105_9CYAN</name>
<feature type="domain" description="Histidine kinase" evidence="7">
    <location>
        <begin position="729"/>
        <end position="982"/>
    </location>
</feature>
<dbReference type="SMART" id="SM00086">
    <property type="entry name" value="PAC"/>
    <property type="match status" value="2"/>
</dbReference>
<evidence type="ECO:0000313" key="11">
    <source>
        <dbReference type="Proteomes" id="UP000029738"/>
    </source>
</evidence>
<feature type="coiled-coil region" evidence="6">
    <location>
        <begin position="330"/>
        <end position="382"/>
    </location>
</feature>
<dbReference type="InterPro" id="IPR000700">
    <property type="entry name" value="PAS-assoc_C"/>
</dbReference>
<dbReference type="Pfam" id="PF08447">
    <property type="entry name" value="PAS_3"/>
    <property type="match status" value="2"/>
</dbReference>
<dbReference type="SMART" id="SM00387">
    <property type="entry name" value="HATPase_c"/>
    <property type="match status" value="1"/>
</dbReference>
<sequence length="988" mass="111257">MSGTTGVPEALDLAAIIKASQTIFSEIQLDKLLANLVQVVIENTGAEKFALILLKGNSLVIEAITGADKRITVLQSIPVEHSHEIPISLINSVKSTLTTLAIDNAVAGSDFATDPYILQQKPKSLLCSPIINQGKLTGILYLENNLTVGAFTSDRLEFLKLLTAQVAVSLENAQLYAALSARTTDLQQIVAELQKEIGIRKQAETSLAASEARFRTIAATMPGCIFQFCNRNGVWSIDYMSEGIYSISGVTAEEMMQNINTFISCLHRDDVNDYIASVTEALTNLAPWHYEGRLIKFNKEIKWWQGDSIPTKNEKGEIIFCGTLVDITARKVAEEERKQAKAQLENRVAERTTELQQLILKLEREIEDRKRVEMALAESETRFRTIAATMPGSIFQFSATHGVWKIDYVSERLQEVSGVTAAEVMQDFNNFIIRQHPEDMERYLASIIDCVQNLTAWHYEGRLVKPSGEIRWWQGDSMPTFNEKGEVIFCGVLLDITARKQAEAALQERKEILRQSAEQLKQQAQREQLLNRLTNLIRSSLDFETTLATAVREICKLLQIDRCSFAWYHYDTLEPYWDVVQESCHPDLPDHRGRYPSSVVGCIPEKLVRLEMLRVDDMDKVTDPIWQELARSLGYKSLLIIPMQSSTVGSIGAICCSHTQSVRIWTDEEVELLVLVMEQLAIALNQAELYTQTQTRAKELEKALDSLQKTQAQLVQSEKMSSLGQLVAGVAHEINNPVSFIYGNITHAIEYTQDLLHLLQCYQQEYPNPTPNLATEIEAIEFDFLVEDLPKLLHSMKMGANRIREIVRSLRTFSRLDEAEVKEVDIHEGIDTTLMILQNRLKAKPNCPEIQIIKEYGKLPLVECYAGQLNQVFMNILVNAIDTLDECCPNFKHQVGTITIRTHLTNPDTISIHIIDNGLGMSEAVKSRLFDPFFTTKPVGKGTGLGLSISYQIVVDKHQGTLKCYSTPGQGTRFEIMIPRQQKQQQKS</sequence>
<feature type="domain" description="PAC" evidence="9">
    <location>
        <begin position="457"/>
        <end position="508"/>
    </location>
</feature>
<dbReference type="InterPro" id="IPR036097">
    <property type="entry name" value="HisK_dim/P_sf"/>
</dbReference>
<dbReference type="Gene3D" id="3.30.450.40">
    <property type="match status" value="2"/>
</dbReference>
<dbReference type="InterPro" id="IPR013655">
    <property type="entry name" value="PAS_fold_3"/>
</dbReference>
<dbReference type="Pfam" id="PF02518">
    <property type="entry name" value="HATPase_c"/>
    <property type="match status" value="1"/>
</dbReference>
<proteinExistence type="predicted"/>
<reference evidence="10" key="1">
    <citation type="journal article" date="2015" name="Genome Announc.">
        <title>Draft Genome Sequence of Tolypothrix boutellei Strain VB521301.</title>
        <authorList>
            <person name="Chandrababunaidu M.M."/>
            <person name="Singh D."/>
            <person name="Sen D."/>
            <person name="Bhan S."/>
            <person name="Das S."/>
            <person name="Gupta A."/>
            <person name="Adhikary S.P."/>
            <person name="Tripathy S."/>
        </authorList>
    </citation>
    <scope>NUCLEOTIDE SEQUENCE</scope>
    <source>
        <strain evidence="10">VB521301</strain>
    </source>
</reference>
<dbReference type="PRINTS" id="PR00344">
    <property type="entry name" value="BCTRLSENSOR"/>
</dbReference>
<gene>
    <name evidence="10" type="ORF">DA73_0400007055</name>
</gene>
<protein>
    <recommendedName>
        <fullName evidence="2">histidine kinase</fullName>
        <ecNumber evidence="2">2.7.13.3</ecNumber>
    </recommendedName>
</protein>
<dbReference type="InterPro" id="IPR005467">
    <property type="entry name" value="His_kinase_dom"/>
</dbReference>
<dbReference type="PROSITE" id="PS50112">
    <property type="entry name" value="PAS"/>
    <property type="match status" value="1"/>
</dbReference>
<dbReference type="InterPro" id="IPR003018">
    <property type="entry name" value="GAF"/>
</dbReference>
<reference evidence="10" key="2">
    <citation type="submission" date="2019-11" db="EMBL/GenBank/DDBJ databases">
        <title>Improved Assembly of Tolypothrix boutellei genome.</title>
        <authorList>
            <person name="Sarangi A.N."/>
            <person name="Mukherjee M."/>
            <person name="Ghosh S."/>
            <person name="Singh D."/>
            <person name="Das A."/>
            <person name="Kant S."/>
            <person name="Prusty A."/>
            <person name="Tripathy S."/>
        </authorList>
    </citation>
    <scope>NUCLEOTIDE SEQUENCE</scope>
    <source>
        <strain evidence="10">VB521301</strain>
    </source>
</reference>
<evidence type="ECO:0000256" key="2">
    <source>
        <dbReference type="ARBA" id="ARBA00012438"/>
    </source>
</evidence>
<dbReference type="EMBL" id="JHEG04000001">
    <property type="protein sequence ID" value="KAF3885242.1"/>
    <property type="molecule type" value="Genomic_DNA"/>
</dbReference>
<evidence type="ECO:0000256" key="6">
    <source>
        <dbReference type="SAM" id="Coils"/>
    </source>
</evidence>
<dbReference type="Gene3D" id="3.30.450.20">
    <property type="entry name" value="PAS domain"/>
    <property type="match status" value="2"/>
</dbReference>
<keyword evidence="11" id="KW-1185">Reference proteome</keyword>
<dbReference type="PANTHER" id="PTHR43065:SF50">
    <property type="entry name" value="HISTIDINE KINASE"/>
    <property type="match status" value="1"/>
</dbReference>
<accession>A0A8S9T105</accession>
<dbReference type="InterPro" id="IPR003661">
    <property type="entry name" value="HisK_dim/P_dom"/>
</dbReference>
<dbReference type="SUPFAM" id="SSF55874">
    <property type="entry name" value="ATPase domain of HSP90 chaperone/DNA topoisomerase II/histidine kinase"/>
    <property type="match status" value="1"/>
</dbReference>
<dbReference type="InterPro" id="IPR029016">
    <property type="entry name" value="GAF-like_dom_sf"/>
</dbReference>
<dbReference type="PANTHER" id="PTHR43065">
    <property type="entry name" value="SENSOR HISTIDINE KINASE"/>
    <property type="match status" value="1"/>
</dbReference>
<comment type="caution">
    <text evidence="10">The sequence shown here is derived from an EMBL/GenBank/DDBJ whole genome shotgun (WGS) entry which is preliminary data.</text>
</comment>
<dbReference type="CDD" id="cd00130">
    <property type="entry name" value="PAS"/>
    <property type="match status" value="1"/>
</dbReference>
<evidence type="ECO:0000259" key="9">
    <source>
        <dbReference type="PROSITE" id="PS50113"/>
    </source>
</evidence>
<evidence type="ECO:0000259" key="7">
    <source>
        <dbReference type="PROSITE" id="PS50109"/>
    </source>
</evidence>
<evidence type="ECO:0000259" key="8">
    <source>
        <dbReference type="PROSITE" id="PS50112"/>
    </source>
</evidence>
<keyword evidence="4" id="KW-0418">Kinase</keyword>
<dbReference type="NCBIfam" id="TIGR00229">
    <property type="entry name" value="sensory_box"/>
    <property type="match status" value="2"/>
</dbReference>
<keyword evidence="6" id="KW-0175">Coiled coil</keyword>
<keyword evidence="4" id="KW-0808">Transferase</keyword>
<dbReference type="SMART" id="SM00065">
    <property type="entry name" value="GAF"/>
    <property type="match status" value="2"/>
</dbReference>
<dbReference type="InterPro" id="IPR035965">
    <property type="entry name" value="PAS-like_dom_sf"/>
</dbReference>
<dbReference type="AlphaFoldDB" id="A0A8S9T105"/>
<dbReference type="InterPro" id="IPR001610">
    <property type="entry name" value="PAC"/>
</dbReference>
<evidence type="ECO:0000313" key="10">
    <source>
        <dbReference type="EMBL" id="KAF3885242.1"/>
    </source>
</evidence>
<dbReference type="GO" id="GO:0000155">
    <property type="term" value="F:phosphorelay sensor kinase activity"/>
    <property type="evidence" value="ECO:0007669"/>
    <property type="project" value="InterPro"/>
</dbReference>
<dbReference type="EC" id="2.7.13.3" evidence="2"/>
<evidence type="ECO:0000256" key="3">
    <source>
        <dbReference type="ARBA" id="ARBA00022553"/>
    </source>
</evidence>
<dbReference type="Gene3D" id="1.10.287.130">
    <property type="match status" value="1"/>
</dbReference>
<feature type="coiled-coil region" evidence="6">
    <location>
        <begin position="690"/>
        <end position="720"/>
    </location>
</feature>
<dbReference type="Gene3D" id="3.30.565.10">
    <property type="entry name" value="Histidine kinase-like ATPase, C-terminal domain"/>
    <property type="match status" value="1"/>
</dbReference>